<accession>A0ABM1SKE3</accession>
<dbReference type="SUPFAM" id="SSF46689">
    <property type="entry name" value="Homeodomain-like"/>
    <property type="match status" value="1"/>
</dbReference>
<dbReference type="PROSITE" id="PS50071">
    <property type="entry name" value="HOMEOBOX_2"/>
    <property type="match status" value="1"/>
</dbReference>
<proteinExistence type="inferred from homology"/>
<evidence type="ECO:0000313" key="9">
    <source>
        <dbReference type="Proteomes" id="UP000694941"/>
    </source>
</evidence>
<name>A0ABM1SKE3_LIMPO</name>
<keyword evidence="3 6" id="KW-0238">DNA-binding</keyword>
<dbReference type="InterPro" id="IPR017970">
    <property type="entry name" value="Homeobox_CS"/>
</dbReference>
<evidence type="ECO:0000259" key="8">
    <source>
        <dbReference type="PROSITE" id="PS50071"/>
    </source>
</evidence>
<dbReference type="InterPro" id="IPR020479">
    <property type="entry name" value="HD_metazoa"/>
</dbReference>
<organism evidence="9 10">
    <name type="scientific">Limulus polyphemus</name>
    <name type="common">Atlantic horseshoe crab</name>
    <dbReference type="NCBI Taxonomy" id="6850"/>
    <lineage>
        <taxon>Eukaryota</taxon>
        <taxon>Metazoa</taxon>
        <taxon>Ecdysozoa</taxon>
        <taxon>Arthropoda</taxon>
        <taxon>Chelicerata</taxon>
        <taxon>Merostomata</taxon>
        <taxon>Xiphosura</taxon>
        <taxon>Limulidae</taxon>
        <taxon>Limulus</taxon>
    </lineage>
</organism>
<dbReference type="GeneID" id="111086252"/>
<evidence type="ECO:0000256" key="1">
    <source>
        <dbReference type="ARBA" id="ARBA00004123"/>
    </source>
</evidence>
<reference evidence="10" key="1">
    <citation type="submission" date="2025-08" db="UniProtKB">
        <authorList>
            <consortium name="RefSeq"/>
        </authorList>
    </citation>
    <scope>IDENTIFICATION</scope>
    <source>
        <tissue evidence="10">Muscle</tissue>
    </source>
</reference>
<evidence type="ECO:0000256" key="4">
    <source>
        <dbReference type="ARBA" id="ARBA00023155"/>
    </source>
</evidence>
<dbReference type="SMART" id="SM00389">
    <property type="entry name" value="HOX"/>
    <property type="match status" value="1"/>
</dbReference>
<dbReference type="PANTHER" id="PTHR24332:SF9">
    <property type="entry name" value="HOMEOTIC PROTEIN CAUDAL"/>
    <property type="match status" value="1"/>
</dbReference>
<keyword evidence="9" id="KW-1185">Reference proteome</keyword>
<dbReference type="PANTHER" id="PTHR24332">
    <property type="entry name" value="HOMEOBOX PROTEIN CDX"/>
    <property type="match status" value="1"/>
</dbReference>
<dbReference type="RefSeq" id="XP_022244099.1">
    <property type="nucleotide sequence ID" value="XM_022388391.1"/>
</dbReference>
<sequence>MVLYYDNHYAMFPAPSHQATFNSYPCSSNPIQQVSMAQCGPGQQGYDLECPMSEAMLQQGWHSPFYPNSSTNGSSCAHMTTNPNYYEEWPQSQGSLSNSSPCSNVCMPVNLSPTASQQCNFRLPTYRQQDILSNSQGTVSLTEVVYSSDNGVTVSTDESLSASSGISVNIVPSPASRYQSRLQPAHSPYEWMKRPSCQQSDQLHPVKTRTKEKYRVVYTDHQRLELEKEFYYSRYITIRRKSELAAMLGLSERQVKIWFQNRRAKERKQARKREDILQKEKEHSINSAPDCVINKSMSAVINMNSGHCI</sequence>
<evidence type="ECO:0000256" key="6">
    <source>
        <dbReference type="PROSITE-ProRule" id="PRU00108"/>
    </source>
</evidence>
<feature type="DNA-binding region" description="Homeobox" evidence="6">
    <location>
        <begin position="211"/>
        <end position="270"/>
    </location>
</feature>
<evidence type="ECO:0000313" key="10">
    <source>
        <dbReference type="RefSeq" id="XP_022244099.1"/>
    </source>
</evidence>
<dbReference type="PRINTS" id="PR00031">
    <property type="entry name" value="HTHREPRESSR"/>
</dbReference>
<comment type="subcellular location">
    <subcellularLocation>
        <location evidence="1 6 7">Nucleus</location>
    </subcellularLocation>
</comment>
<dbReference type="InterPro" id="IPR001356">
    <property type="entry name" value="HD"/>
</dbReference>
<dbReference type="InterPro" id="IPR000047">
    <property type="entry name" value="HTH_motif"/>
</dbReference>
<keyword evidence="4 6" id="KW-0371">Homeobox</keyword>
<evidence type="ECO:0000256" key="3">
    <source>
        <dbReference type="ARBA" id="ARBA00023125"/>
    </source>
</evidence>
<feature type="domain" description="Homeobox" evidence="8">
    <location>
        <begin position="209"/>
        <end position="269"/>
    </location>
</feature>
<gene>
    <name evidence="10" type="primary">LOC111086252</name>
</gene>
<protein>
    <submittedName>
        <fullName evidence="10">Homeobox protein pal-1-like</fullName>
    </submittedName>
</protein>
<keyword evidence="5 6" id="KW-0539">Nucleus</keyword>
<dbReference type="PRINTS" id="PR00024">
    <property type="entry name" value="HOMEOBOX"/>
</dbReference>
<dbReference type="PROSITE" id="PS00027">
    <property type="entry name" value="HOMEOBOX_1"/>
    <property type="match status" value="1"/>
</dbReference>
<comment type="similarity">
    <text evidence="2">Belongs to the Caudal homeobox family.</text>
</comment>
<dbReference type="Pfam" id="PF00046">
    <property type="entry name" value="Homeodomain"/>
    <property type="match status" value="1"/>
</dbReference>
<evidence type="ECO:0000256" key="5">
    <source>
        <dbReference type="ARBA" id="ARBA00023242"/>
    </source>
</evidence>
<evidence type="ECO:0000256" key="2">
    <source>
        <dbReference type="ARBA" id="ARBA00010341"/>
    </source>
</evidence>
<dbReference type="CDD" id="cd00086">
    <property type="entry name" value="homeodomain"/>
    <property type="match status" value="1"/>
</dbReference>
<dbReference type="InterPro" id="IPR047152">
    <property type="entry name" value="Caudal_homeobox"/>
</dbReference>
<dbReference type="InterPro" id="IPR009057">
    <property type="entry name" value="Homeodomain-like_sf"/>
</dbReference>
<dbReference type="Proteomes" id="UP000694941">
    <property type="component" value="Unplaced"/>
</dbReference>
<evidence type="ECO:0000256" key="7">
    <source>
        <dbReference type="RuleBase" id="RU000682"/>
    </source>
</evidence>
<dbReference type="Gene3D" id="1.10.10.60">
    <property type="entry name" value="Homeodomain-like"/>
    <property type="match status" value="1"/>
</dbReference>